<reference evidence="2" key="1">
    <citation type="submission" date="2020-05" db="EMBL/GenBank/DDBJ databases">
        <title>WGS assembly of Panicum virgatum.</title>
        <authorList>
            <person name="Lovell J.T."/>
            <person name="Jenkins J."/>
            <person name="Shu S."/>
            <person name="Juenger T.E."/>
            <person name="Schmutz J."/>
        </authorList>
    </citation>
    <scope>NUCLEOTIDE SEQUENCE</scope>
    <source>
        <strain evidence="2">AP13</strain>
    </source>
</reference>
<sequence length="106" mass="12116">MPSFFPPMLSPKPPCMQQCTAFYRCDRECFQQHRPNPRRHGLDCLACHGVECFSSVVLILAGMGLIASHATELWRRLACTSMDGYGFRLGVAFLGWIRLLFYSNRQ</sequence>
<keyword evidence="3" id="KW-1185">Reference proteome</keyword>
<gene>
    <name evidence="2" type="ORF">PVAP13_3KG269681</name>
</gene>
<proteinExistence type="predicted"/>
<feature type="transmembrane region" description="Helical" evidence="1">
    <location>
        <begin position="44"/>
        <end position="65"/>
    </location>
</feature>
<accession>A0A8T0V2Y5</accession>
<dbReference type="Proteomes" id="UP000823388">
    <property type="component" value="Chromosome 3K"/>
</dbReference>
<dbReference type="AlphaFoldDB" id="A0A8T0V2Y5"/>
<evidence type="ECO:0000313" key="2">
    <source>
        <dbReference type="EMBL" id="KAG2628615.1"/>
    </source>
</evidence>
<keyword evidence="1" id="KW-0812">Transmembrane</keyword>
<keyword evidence="1" id="KW-0472">Membrane</keyword>
<protein>
    <submittedName>
        <fullName evidence="2">Uncharacterized protein</fullName>
    </submittedName>
</protein>
<organism evidence="2 3">
    <name type="scientific">Panicum virgatum</name>
    <name type="common">Blackwell switchgrass</name>
    <dbReference type="NCBI Taxonomy" id="38727"/>
    <lineage>
        <taxon>Eukaryota</taxon>
        <taxon>Viridiplantae</taxon>
        <taxon>Streptophyta</taxon>
        <taxon>Embryophyta</taxon>
        <taxon>Tracheophyta</taxon>
        <taxon>Spermatophyta</taxon>
        <taxon>Magnoliopsida</taxon>
        <taxon>Liliopsida</taxon>
        <taxon>Poales</taxon>
        <taxon>Poaceae</taxon>
        <taxon>PACMAD clade</taxon>
        <taxon>Panicoideae</taxon>
        <taxon>Panicodae</taxon>
        <taxon>Paniceae</taxon>
        <taxon>Panicinae</taxon>
        <taxon>Panicum</taxon>
        <taxon>Panicum sect. Hiantes</taxon>
    </lineage>
</organism>
<keyword evidence="1" id="KW-1133">Transmembrane helix</keyword>
<evidence type="ECO:0000256" key="1">
    <source>
        <dbReference type="SAM" id="Phobius"/>
    </source>
</evidence>
<feature type="transmembrane region" description="Helical" evidence="1">
    <location>
        <begin position="85"/>
        <end position="102"/>
    </location>
</feature>
<dbReference type="EMBL" id="CM029041">
    <property type="protein sequence ID" value="KAG2628615.1"/>
    <property type="molecule type" value="Genomic_DNA"/>
</dbReference>
<comment type="caution">
    <text evidence="2">The sequence shown here is derived from an EMBL/GenBank/DDBJ whole genome shotgun (WGS) entry which is preliminary data.</text>
</comment>
<evidence type="ECO:0000313" key="3">
    <source>
        <dbReference type="Proteomes" id="UP000823388"/>
    </source>
</evidence>
<name>A0A8T0V2Y5_PANVG</name>